<keyword evidence="2" id="KW-0560">Oxidoreductase</keyword>
<dbReference type="InterPro" id="IPR039697">
    <property type="entry name" value="Alcohol_dehydrogenase_Fe"/>
</dbReference>
<dbReference type="PROSITE" id="PS00913">
    <property type="entry name" value="ADH_IRON_1"/>
    <property type="match status" value="1"/>
</dbReference>
<dbReference type="Gene3D" id="3.40.50.1970">
    <property type="match status" value="1"/>
</dbReference>
<dbReference type="InterPro" id="IPR001670">
    <property type="entry name" value="ADH_Fe/GldA"/>
</dbReference>
<dbReference type="CDD" id="cd08551">
    <property type="entry name" value="Fe-ADH"/>
    <property type="match status" value="1"/>
</dbReference>
<dbReference type="SUPFAM" id="SSF56796">
    <property type="entry name" value="Dehydroquinate synthase-like"/>
    <property type="match status" value="1"/>
</dbReference>
<gene>
    <name evidence="6" type="ORF">D2962_02675</name>
</gene>
<dbReference type="PROSITE" id="PS00060">
    <property type="entry name" value="ADH_IRON_2"/>
    <property type="match status" value="1"/>
</dbReference>
<dbReference type="AlphaFoldDB" id="A0A3G2R2W3"/>
<keyword evidence="3" id="KW-0520">NAD</keyword>
<organism evidence="6 7">
    <name type="scientific">Biomaibacter acetigenes</name>
    <dbReference type="NCBI Taxonomy" id="2316383"/>
    <lineage>
        <taxon>Bacteria</taxon>
        <taxon>Bacillati</taxon>
        <taxon>Bacillota</taxon>
        <taxon>Clostridia</taxon>
        <taxon>Thermosediminibacterales</taxon>
        <taxon>Tepidanaerobacteraceae</taxon>
        <taxon>Biomaibacter</taxon>
    </lineage>
</organism>
<evidence type="ECO:0000259" key="4">
    <source>
        <dbReference type="Pfam" id="PF00465"/>
    </source>
</evidence>
<dbReference type="Proteomes" id="UP000280960">
    <property type="component" value="Chromosome"/>
</dbReference>
<dbReference type="PANTHER" id="PTHR11496:SF102">
    <property type="entry name" value="ALCOHOL DEHYDROGENASE 4"/>
    <property type="match status" value="1"/>
</dbReference>
<reference evidence="6 7" key="1">
    <citation type="submission" date="2018-10" db="EMBL/GenBank/DDBJ databases">
        <authorList>
            <person name="Zhang X."/>
        </authorList>
    </citation>
    <scope>NUCLEOTIDE SEQUENCE [LARGE SCALE GENOMIC DNA]</scope>
    <source>
        <strain evidence="6 7">SK-G1</strain>
    </source>
</reference>
<feature type="domain" description="Alcohol dehydrogenase iron-type/glycerol dehydrogenase GldA" evidence="4">
    <location>
        <begin position="13"/>
        <end position="180"/>
    </location>
</feature>
<dbReference type="InterPro" id="IPR018211">
    <property type="entry name" value="ADH_Fe_CS"/>
</dbReference>
<dbReference type="Pfam" id="PF25137">
    <property type="entry name" value="ADH_Fe_C"/>
    <property type="match status" value="1"/>
</dbReference>
<protein>
    <submittedName>
        <fullName evidence="6">Iron-containing alcohol dehydrogenase</fullName>
    </submittedName>
</protein>
<dbReference type="RefSeq" id="WP_122014038.1">
    <property type="nucleotide sequence ID" value="NZ_CP033169.1"/>
</dbReference>
<dbReference type="PANTHER" id="PTHR11496">
    <property type="entry name" value="ALCOHOL DEHYDROGENASE"/>
    <property type="match status" value="1"/>
</dbReference>
<dbReference type="Pfam" id="PF00465">
    <property type="entry name" value="Fe-ADH"/>
    <property type="match status" value="1"/>
</dbReference>
<name>A0A3G2R2W3_9FIRM</name>
<evidence type="ECO:0000256" key="3">
    <source>
        <dbReference type="ARBA" id="ARBA00023027"/>
    </source>
</evidence>
<evidence type="ECO:0000259" key="5">
    <source>
        <dbReference type="Pfam" id="PF25137"/>
    </source>
</evidence>
<feature type="domain" description="Fe-containing alcohol dehydrogenase-like C-terminal" evidence="5">
    <location>
        <begin position="191"/>
        <end position="385"/>
    </location>
</feature>
<comment type="similarity">
    <text evidence="1">Belongs to the iron-containing alcohol dehydrogenase family.</text>
</comment>
<dbReference type="FunFam" id="3.40.50.1970:FF:000003">
    <property type="entry name" value="Alcohol dehydrogenase, iron-containing"/>
    <property type="match status" value="1"/>
</dbReference>
<evidence type="ECO:0000313" key="7">
    <source>
        <dbReference type="Proteomes" id="UP000280960"/>
    </source>
</evidence>
<sequence length="388" mass="41350">MDVYKTFQVSFGPKIIAGVGVLNQLPNELRILGITKPMIVTDKGLIDAGLIKSVTDVLNDVGISYSIFDDLKTNPDTISVEKGFKVFREGACDGLIAVGGGSPIDVGKSIGVIATNGGKIGDYEGFDKFQKPIIPLITIPTTVGTGSEVTLGAVITNIETHVKMVIASPKMYAKVTFLEPSLVKNLPGFITAATGMDALTHAIEGYISKGSNPITDALNYKAITLIAKSLRQAVTGDALEHKYNMLLASCIAGLGFHNAGLGLVHAMASPVSGHFGVHHGVANAILLPYVMKYNIYACPEKFAEIAEAMGENLDGLNMMEKAEKAIDAVVRLRKDVGIQDSLRKVGVNPDDSKLEVMVKDALDSCDLPSNPRKYSKESILDLFKEVIG</sequence>
<evidence type="ECO:0000256" key="2">
    <source>
        <dbReference type="ARBA" id="ARBA00023002"/>
    </source>
</evidence>
<dbReference type="KEGG" id="bacg:D2962_02675"/>
<dbReference type="EMBL" id="CP033169">
    <property type="protein sequence ID" value="AYO29651.1"/>
    <property type="molecule type" value="Genomic_DNA"/>
</dbReference>
<dbReference type="InterPro" id="IPR056798">
    <property type="entry name" value="ADH_Fe_C"/>
</dbReference>
<dbReference type="GO" id="GO:0046872">
    <property type="term" value="F:metal ion binding"/>
    <property type="evidence" value="ECO:0007669"/>
    <property type="project" value="InterPro"/>
</dbReference>
<dbReference type="Gene3D" id="1.20.1090.10">
    <property type="entry name" value="Dehydroquinate synthase-like - alpha domain"/>
    <property type="match status" value="1"/>
</dbReference>
<evidence type="ECO:0000313" key="6">
    <source>
        <dbReference type="EMBL" id="AYO29651.1"/>
    </source>
</evidence>
<keyword evidence="7" id="KW-1185">Reference proteome</keyword>
<dbReference type="FunFam" id="1.20.1090.10:FF:000001">
    <property type="entry name" value="Aldehyde-alcohol dehydrogenase"/>
    <property type="match status" value="1"/>
</dbReference>
<accession>A0A3G2R2W3</accession>
<dbReference type="GO" id="GO:0004022">
    <property type="term" value="F:alcohol dehydrogenase (NAD+) activity"/>
    <property type="evidence" value="ECO:0007669"/>
    <property type="project" value="TreeGrafter"/>
</dbReference>
<evidence type="ECO:0000256" key="1">
    <source>
        <dbReference type="ARBA" id="ARBA00007358"/>
    </source>
</evidence>
<proteinExistence type="inferred from homology"/>